<feature type="domain" description="Novel STAND NTPase 5" evidence="1">
    <location>
        <begin position="80"/>
        <end position="189"/>
    </location>
</feature>
<proteinExistence type="predicted"/>
<keyword evidence="3" id="KW-1185">Reference proteome</keyword>
<dbReference type="SUPFAM" id="SSF52540">
    <property type="entry name" value="P-loop containing nucleoside triphosphate hydrolases"/>
    <property type="match status" value="1"/>
</dbReference>
<dbReference type="RefSeq" id="WP_145861470.1">
    <property type="nucleotide sequence ID" value="NZ_RPFW01000010.1"/>
</dbReference>
<protein>
    <submittedName>
        <fullName evidence="2">ATP-binding protein</fullName>
    </submittedName>
</protein>
<dbReference type="OrthoDB" id="3218567at2"/>
<dbReference type="Pfam" id="PF25199">
    <property type="entry name" value="nSTAND_NTPase5"/>
    <property type="match status" value="1"/>
</dbReference>
<dbReference type="InterPro" id="IPR057574">
    <property type="entry name" value="nSTAND_NTPase5_dom"/>
</dbReference>
<reference evidence="2 3" key="1">
    <citation type="submission" date="2018-11" db="EMBL/GenBank/DDBJ databases">
        <title>Trebonia kvetii gen.nov., sp.nov., a novel acidophilic actinobacterium, and proposal of the new actinobacterial family Treboniaceae fam. nov.</title>
        <authorList>
            <person name="Rapoport D."/>
            <person name="Sagova-Mareckova M."/>
            <person name="Sedlacek I."/>
            <person name="Provaznik J."/>
            <person name="Kralova S."/>
            <person name="Pavlinic D."/>
            <person name="Benes V."/>
            <person name="Kopecky J."/>
        </authorList>
    </citation>
    <scope>NUCLEOTIDE SEQUENCE [LARGE SCALE GENOMIC DNA]</scope>
    <source>
        <strain evidence="2 3">15Tr583</strain>
    </source>
</reference>
<dbReference type="Gene3D" id="3.40.50.300">
    <property type="entry name" value="P-loop containing nucleotide triphosphate hydrolases"/>
    <property type="match status" value="1"/>
</dbReference>
<evidence type="ECO:0000313" key="2">
    <source>
        <dbReference type="EMBL" id="TVY99986.1"/>
    </source>
</evidence>
<gene>
    <name evidence="2" type="ORF">EAS64_38520</name>
</gene>
<keyword evidence="2" id="KW-0067">ATP-binding</keyword>
<evidence type="ECO:0000259" key="1">
    <source>
        <dbReference type="Pfam" id="PF25199"/>
    </source>
</evidence>
<dbReference type="InterPro" id="IPR011990">
    <property type="entry name" value="TPR-like_helical_dom_sf"/>
</dbReference>
<dbReference type="Proteomes" id="UP000460272">
    <property type="component" value="Unassembled WGS sequence"/>
</dbReference>
<dbReference type="Gene3D" id="1.25.40.10">
    <property type="entry name" value="Tetratricopeptide repeat domain"/>
    <property type="match status" value="2"/>
</dbReference>
<comment type="caution">
    <text evidence="2">The sequence shown here is derived from an EMBL/GenBank/DDBJ whole genome shotgun (WGS) entry which is preliminary data.</text>
</comment>
<organism evidence="2 3">
    <name type="scientific">Trebonia kvetii</name>
    <dbReference type="NCBI Taxonomy" id="2480626"/>
    <lineage>
        <taxon>Bacteria</taxon>
        <taxon>Bacillati</taxon>
        <taxon>Actinomycetota</taxon>
        <taxon>Actinomycetes</taxon>
        <taxon>Streptosporangiales</taxon>
        <taxon>Treboniaceae</taxon>
        <taxon>Trebonia</taxon>
    </lineage>
</organism>
<sequence length="893" mass="98387">MSEKSSQPQHEQRIYVESGGAAYVVVHGDMHIRGGHPVYRFEQYPLNARPVKREEAERQPSRLLAAESRVVPFAAREHELAWLTAWRDDSTPGISVVLIHGPGGQGKTRLVGQFAVDSADQGWTVWASHHVSDPTAQLVVAPGDAGSQLILVVEYAERWPTDDLQLLLQNPLLRRPRRVRVLLVSRPAEGWWPALRHRLGKADIAVGGTLDLKSLAETNVERRSAFEAARDNFGAVFGVPPGAVKTPDRLDQQGYELVLTLHMAALVAVDCYVRGNAMDSEPARLSTYLLDREYDYWQNLHEHDQAIEITPRIMARTVFTAILARPQQFDQAVAVLDRVNVTGDTPAAILIRDHARCYPSATCHMVLEPLYPDRLGEDFLALLTPGHAVSDYTPDAWATSAPSRLLAVSEDSQDPPAWARTALTVLIEAALRWPHLVSEHLNPVLRRNPELAIAAGGNALTRLADVEGIELEMLQAIEESFPEDRAHELDAGIAAVTEVLTNRCLSQAPDPVAEANMRAKLAHRLANAGRHTEALVASRAVVEIYRALARDSPLIHTIGLARALSELSNKLFETGQRQPALDAISEAVEIYQSINYSGSDELRADIANAMNRLGAWLFFAGRWEEGSAAALESCNMYRVLAEENPSRYLAPLARSLNNLGIWLSNLHDSGDSFLSYYSEAISIRRALYHERPGEVAPYLAWSLTHYAAVLNKLGALGDAASAINEAIDLYRIVVTANASAYESDFAWALTQRSIILAAVNRHDEALETVYEAVQLRRRVSTRYPRKHAPDLAWTLTQLAMRLVEGGSNGSAAVQACDEAVEILRGRLSLDPNSDSDLASSLFTAASVGQSFGVDREKSLNQAREALAIYKDLAARDPRFLNDVTRTESMIAEI</sequence>
<evidence type="ECO:0000313" key="3">
    <source>
        <dbReference type="Proteomes" id="UP000460272"/>
    </source>
</evidence>
<accession>A0A6P2BMY8</accession>
<dbReference type="GO" id="GO:0005524">
    <property type="term" value="F:ATP binding"/>
    <property type="evidence" value="ECO:0007669"/>
    <property type="project" value="UniProtKB-KW"/>
</dbReference>
<dbReference type="InterPro" id="IPR027417">
    <property type="entry name" value="P-loop_NTPase"/>
</dbReference>
<name>A0A6P2BMY8_9ACTN</name>
<dbReference type="PANTHER" id="PTHR19959">
    <property type="entry name" value="KINESIN LIGHT CHAIN"/>
    <property type="match status" value="1"/>
</dbReference>
<dbReference type="PANTHER" id="PTHR19959:SF119">
    <property type="entry name" value="FUNGAL LIPASE-LIKE DOMAIN-CONTAINING PROTEIN"/>
    <property type="match status" value="1"/>
</dbReference>
<dbReference type="EMBL" id="RPFW01000010">
    <property type="protein sequence ID" value="TVY99986.1"/>
    <property type="molecule type" value="Genomic_DNA"/>
</dbReference>
<dbReference type="SUPFAM" id="SSF48452">
    <property type="entry name" value="TPR-like"/>
    <property type="match status" value="2"/>
</dbReference>
<dbReference type="AlphaFoldDB" id="A0A6P2BMY8"/>
<keyword evidence="2" id="KW-0547">Nucleotide-binding</keyword>